<evidence type="ECO:0000313" key="3">
    <source>
        <dbReference type="Proteomes" id="UP000626148"/>
    </source>
</evidence>
<dbReference type="EMBL" id="BMXR01000005">
    <property type="protein sequence ID" value="GGX55979.1"/>
    <property type="molecule type" value="Genomic_DNA"/>
</dbReference>
<keyword evidence="3" id="KW-1185">Reference proteome</keyword>
<protein>
    <submittedName>
        <fullName evidence="2">Uncharacterized protein</fullName>
    </submittedName>
</protein>
<reference evidence="2" key="2">
    <citation type="submission" date="2020-09" db="EMBL/GenBank/DDBJ databases">
        <authorList>
            <person name="Sun Q."/>
            <person name="Kim S."/>
        </authorList>
    </citation>
    <scope>NUCLEOTIDE SEQUENCE</scope>
    <source>
        <strain evidence="2">KCTC 22169</strain>
    </source>
</reference>
<reference evidence="2" key="1">
    <citation type="journal article" date="2014" name="Int. J. Syst. Evol. Microbiol.">
        <title>Complete genome sequence of Corynebacterium casei LMG S-19264T (=DSM 44701T), isolated from a smear-ripened cheese.</title>
        <authorList>
            <consortium name="US DOE Joint Genome Institute (JGI-PGF)"/>
            <person name="Walter F."/>
            <person name="Albersmeier A."/>
            <person name="Kalinowski J."/>
            <person name="Ruckert C."/>
        </authorList>
    </citation>
    <scope>NUCLEOTIDE SEQUENCE</scope>
    <source>
        <strain evidence="2">KCTC 22169</strain>
    </source>
</reference>
<evidence type="ECO:0000256" key="1">
    <source>
        <dbReference type="SAM" id="MobiDB-lite"/>
    </source>
</evidence>
<dbReference type="Proteomes" id="UP000626148">
    <property type="component" value="Unassembled WGS sequence"/>
</dbReference>
<gene>
    <name evidence="2" type="ORF">GCM10007392_24700</name>
</gene>
<accession>A0A918KAH6</accession>
<sequence length="77" mass="8139">MSGRQEGHIGTGIIRPDVSGHFGGFRRQGEGVGGDDLGGQRPGFVGQALLGQIQRQGLADQRARHKSGLLVQLLAHQ</sequence>
<name>A0A918KAH6_9GAMM</name>
<comment type="caution">
    <text evidence="2">The sequence shown here is derived from an EMBL/GenBank/DDBJ whole genome shotgun (WGS) entry which is preliminary data.</text>
</comment>
<evidence type="ECO:0000313" key="2">
    <source>
        <dbReference type="EMBL" id="GGX55979.1"/>
    </source>
</evidence>
<feature type="region of interest" description="Disordered" evidence="1">
    <location>
        <begin position="1"/>
        <end position="38"/>
    </location>
</feature>
<dbReference type="AlphaFoldDB" id="A0A918KAH6"/>
<proteinExistence type="predicted"/>
<organism evidence="2 3">
    <name type="scientific">Saccharospirillum salsuginis</name>
    <dbReference type="NCBI Taxonomy" id="418750"/>
    <lineage>
        <taxon>Bacteria</taxon>
        <taxon>Pseudomonadati</taxon>
        <taxon>Pseudomonadota</taxon>
        <taxon>Gammaproteobacteria</taxon>
        <taxon>Oceanospirillales</taxon>
        <taxon>Saccharospirillaceae</taxon>
        <taxon>Saccharospirillum</taxon>
    </lineage>
</organism>